<dbReference type="SUPFAM" id="SSF48452">
    <property type="entry name" value="TPR-like"/>
    <property type="match status" value="2"/>
</dbReference>
<dbReference type="GO" id="GO:0000395">
    <property type="term" value="P:mRNA 5'-splice site recognition"/>
    <property type="evidence" value="ECO:0007669"/>
    <property type="project" value="TreeGrafter"/>
</dbReference>
<dbReference type="PANTHER" id="PTHR17204:SF5">
    <property type="entry name" value="PRE-MRNA-PROCESSING FACTOR 39"/>
    <property type="match status" value="1"/>
</dbReference>
<dbReference type="FunFam" id="1.25.40.10:FF:000091">
    <property type="entry name" value="Pre-mRNA-processing factor 39"/>
    <property type="match status" value="1"/>
</dbReference>
<reference evidence="7" key="1">
    <citation type="submission" date="2022-01" db="EMBL/GenBank/DDBJ databases">
        <title>Genome Sequence Resource for Two Populations of Ditylenchus destructor, the Migratory Endoparasitic Phytonematode.</title>
        <authorList>
            <person name="Zhang H."/>
            <person name="Lin R."/>
            <person name="Xie B."/>
        </authorList>
    </citation>
    <scope>NUCLEOTIDE SEQUENCE</scope>
    <source>
        <strain evidence="7">BazhouSP</strain>
    </source>
</reference>
<dbReference type="GO" id="GO:0000243">
    <property type="term" value="C:commitment complex"/>
    <property type="evidence" value="ECO:0007669"/>
    <property type="project" value="TreeGrafter"/>
</dbReference>
<sequence>MVKECWRPVKDNPYDFDSWTRLLKLVEKVDDIKYAREAFDSFLKRYPYCYGYWKKYAELERQHKHYEKCLTVYERGLEAILLSVDLWLSYIAYVKEIAQGQRQAASKIRDVYMRALEGCGLEFRSDKLWEEYVEWEIQNGEIEKAAVLYDVMIITPTIGYASHFEKYKHFVHSYEPDKILSQEEYDEITDMVHNNIKDQLDGGPMFFVEEFEEDNVPVDGENYEEVPKKIIRQRKHVDIALKAIRDEILERRQKRYLDNEREVAARWVYESAIKRPYFHVKPLEREQVKNWYDYLDFEIRQKKKSRIQFLFDRCMIACALYDDLWIKYATYLESVNDEESARNIYKKASSIFVPRKAGIHLAFSAFEEKHGNIEAAQAILDAFDRRHPNYTAITLRQLAIERRQQMKEENPDYSPIVAKYERLIQDSSVSRKVASFYSLKLARFHAKIRHDRKLAKKIIKEAISRDKENLQLYLQLVDLAYNASTSESRDREVISALDFALDSRDLSEEDRFQFSLRKLEYLEELCADVNLLQEHMVQHLALEKQMSTPNATIFSGKRAPLNREPTDVAKAIISSAVADQPAIVAAPQQAVVPVAAAVNSVVAPVGYSPANIQQTYAAYQTQGLPQPQQYSGDMANNAAMIQNQYSAGIANGSGVSNNIVPLS</sequence>
<evidence type="ECO:0000313" key="7">
    <source>
        <dbReference type="EMBL" id="KAI1720983.1"/>
    </source>
</evidence>
<dbReference type="InterPro" id="IPR003107">
    <property type="entry name" value="HAT"/>
</dbReference>
<name>A0AAD4NAL3_9BILA</name>
<keyword evidence="2" id="KW-0507">mRNA processing</keyword>
<proteinExistence type="inferred from homology"/>
<dbReference type="Pfam" id="PF23241">
    <property type="entry name" value="HAT_PRP39_C"/>
    <property type="match status" value="1"/>
</dbReference>
<evidence type="ECO:0000256" key="4">
    <source>
        <dbReference type="ARBA" id="ARBA00023187"/>
    </source>
</evidence>
<dbReference type="AlphaFoldDB" id="A0AAD4NAL3"/>
<comment type="caution">
    <text evidence="7">The sequence shown here is derived from an EMBL/GenBank/DDBJ whole genome shotgun (WGS) entry which is preliminary data.</text>
</comment>
<dbReference type="GO" id="GO:0071004">
    <property type="term" value="C:U2-type prespliceosome"/>
    <property type="evidence" value="ECO:0007669"/>
    <property type="project" value="TreeGrafter"/>
</dbReference>
<dbReference type="GO" id="GO:0005685">
    <property type="term" value="C:U1 snRNP"/>
    <property type="evidence" value="ECO:0007669"/>
    <property type="project" value="TreeGrafter"/>
</dbReference>
<dbReference type="InterPro" id="IPR011990">
    <property type="entry name" value="TPR-like_helical_dom_sf"/>
</dbReference>
<dbReference type="PANTHER" id="PTHR17204">
    <property type="entry name" value="PRE-MRNA PROCESSING PROTEIN PRP39-RELATED"/>
    <property type="match status" value="1"/>
</dbReference>
<evidence type="ECO:0000256" key="2">
    <source>
        <dbReference type="ARBA" id="ARBA00022664"/>
    </source>
</evidence>
<keyword evidence="5" id="KW-0539">Nucleus</keyword>
<evidence type="ECO:0000313" key="8">
    <source>
        <dbReference type="Proteomes" id="UP001201812"/>
    </source>
</evidence>
<dbReference type="InterPro" id="IPR059164">
    <property type="entry name" value="HAT_PRP39_C"/>
</dbReference>
<dbReference type="Gene3D" id="1.25.40.10">
    <property type="entry name" value="Tetratricopeptide repeat domain"/>
    <property type="match status" value="2"/>
</dbReference>
<keyword evidence="3" id="KW-0677">Repeat</keyword>
<comment type="similarity">
    <text evidence="6">Belongs to the PRP39 family.</text>
</comment>
<dbReference type="Proteomes" id="UP001201812">
    <property type="component" value="Unassembled WGS sequence"/>
</dbReference>
<keyword evidence="8" id="KW-1185">Reference proteome</keyword>
<evidence type="ECO:0000256" key="5">
    <source>
        <dbReference type="ARBA" id="ARBA00023242"/>
    </source>
</evidence>
<dbReference type="EMBL" id="JAKKPZ010000005">
    <property type="protein sequence ID" value="KAI1720983.1"/>
    <property type="molecule type" value="Genomic_DNA"/>
</dbReference>
<organism evidence="7 8">
    <name type="scientific">Ditylenchus destructor</name>
    <dbReference type="NCBI Taxonomy" id="166010"/>
    <lineage>
        <taxon>Eukaryota</taxon>
        <taxon>Metazoa</taxon>
        <taxon>Ecdysozoa</taxon>
        <taxon>Nematoda</taxon>
        <taxon>Chromadorea</taxon>
        <taxon>Rhabditida</taxon>
        <taxon>Tylenchina</taxon>
        <taxon>Tylenchomorpha</taxon>
        <taxon>Sphaerularioidea</taxon>
        <taxon>Anguinidae</taxon>
        <taxon>Anguininae</taxon>
        <taxon>Ditylenchus</taxon>
    </lineage>
</organism>
<evidence type="ECO:0000256" key="1">
    <source>
        <dbReference type="ARBA" id="ARBA00004123"/>
    </source>
</evidence>
<keyword evidence="4" id="KW-0508">mRNA splicing</keyword>
<evidence type="ECO:0000256" key="6">
    <source>
        <dbReference type="ARBA" id="ARBA00038019"/>
    </source>
</evidence>
<gene>
    <name evidence="7" type="ORF">DdX_05234</name>
</gene>
<protein>
    <submittedName>
        <fullName evidence="7">NRDE-2, necessary for RNA interference domain-containing protein</fullName>
    </submittedName>
</protein>
<evidence type="ECO:0000256" key="3">
    <source>
        <dbReference type="ARBA" id="ARBA00022737"/>
    </source>
</evidence>
<dbReference type="GO" id="GO:0030627">
    <property type="term" value="F:pre-mRNA 5'-splice site binding"/>
    <property type="evidence" value="ECO:0007669"/>
    <property type="project" value="TreeGrafter"/>
</dbReference>
<comment type="subcellular location">
    <subcellularLocation>
        <location evidence="1">Nucleus</location>
    </subcellularLocation>
</comment>
<dbReference type="Pfam" id="PF23240">
    <property type="entry name" value="HAT_PRP39_N"/>
    <property type="match status" value="1"/>
</dbReference>
<accession>A0AAD4NAL3</accession>
<dbReference type="SMART" id="SM00386">
    <property type="entry name" value="HAT"/>
    <property type="match status" value="7"/>
</dbReference>